<proteinExistence type="predicted"/>
<gene>
    <name evidence="1" type="ORF">G0D74_04385</name>
</gene>
<reference evidence="1" key="1">
    <citation type="journal article" date="2018" name="Genome Biol.">
        <title>SKESA: strategic k-mer extension for scrupulous assemblies.</title>
        <authorList>
            <person name="Souvorov A."/>
            <person name="Agarwala R."/>
            <person name="Lipman D.J."/>
        </authorList>
    </citation>
    <scope>NUCLEOTIDE SEQUENCE</scope>
    <source>
        <strain evidence="1">12-2127</strain>
    </source>
</reference>
<comment type="caution">
    <text evidence="1">The sequence shown here is derived from an EMBL/GenBank/DDBJ whole genome shotgun (WGS) entry which is preliminary data.</text>
</comment>
<organism evidence="1">
    <name type="scientific">Salmonella enterica subsp. salamae</name>
    <dbReference type="NCBI Taxonomy" id="59202"/>
    <lineage>
        <taxon>Bacteria</taxon>
        <taxon>Pseudomonadati</taxon>
        <taxon>Pseudomonadota</taxon>
        <taxon>Gammaproteobacteria</taxon>
        <taxon>Enterobacterales</taxon>
        <taxon>Enterobacteriaceae</taxon>
        <taxon>Salmonella</taxon>
    </lineage>
</organism>
<evidence type="ECO:0000313" key="1">
    <source>
        <dbReference type="EMBL" id="HAC6950958.1"/>
    </source>
</evidence>
<dbReference type="InterPro" id="IPR008861">
    <property type="entry name" value="GpX-like"/>
</dbReference>
<reference evidence="1" key="2">
    <citation type="submission" date="2018-07" db="EMBL/GenBank/DDBJ databases">
        <authorList>
            <consortium name="NCBI Pathogen Detection Project"/>
        </authorList>
    </citation>
    <scope>NUCLEOTIDE SEQUENCE</scope>
    <source>
        <strain evidence="1">12-2127</strain>
    </source>
</reference>
<name>A0A702KXI1_SALER</name>
<accession>A0A702KXI1</accession>
<protein>
    <submittedName>
        <fullName evidence="1">Phage tail protein</fullName>
    </submittedName>
</protein>
<sequence length="72" mass="7800">MATNWRTTDGDMPDDICYRHYGAAGLNQSLAAMLEANPGLADLGPVYPAGTEIVLPDWTCEPEATEATTLWE</sequence>
<dbReference type="AlphaFoldDB" id="A0A702KXI1"/>
<dbReference type="Pfam" id="PF05489">
    <property type="entry name" value="Phage_tail_X"/>
    <property type="match status" value="1"/>
</dbReference>
<dbReference type="EMBL" id="DAAMJT010000004">
    <property type="protein sequence ID" value="HAC6950958.1"/>
    <property type="molecule type" value="Genomic_DNA"/>
</dbReference>